<evidence type="ECO:0000256" key="2">
    <source>
        <dbReference type="ARBA" id="ARBA00022574"/>
    </source>
</evidence>
<keyword evidence="4 8" id="KW-0175">Coiled coil</keyword>
<protein>
    <recommendedName>
        <fullName evidence="7">Coronin</fullName>
    </recommendedName>
</protein>
<gene>
    <name evidence="10" type="ORF">ACAT0790_LOCUS20832</name>
</gene>
<dbReference type="PROSITE" id="PS00678">
    <property type="entry name" value="WD_REPEATS_1"/>
    <property type="match status" value="1"/>
</dbReference>
<dbReference type="InterPro" id="IPR019775">
    <property type="entry name" value="WD40_repeat_CS"/>
</dbReference>
<dbReference type="FunFam" id="2.130.10.10:FF:000502">
    <property type="entry name" value="Coronin"/>
    <property type="match status" value="1"/>
</dbReference>
<proteinExistence type="inferred from homology"/>
<dbReference type="PROSITE" id="PS50294">
    <property type="entry name" value="WD_REPEATS_REGION"/>
    <property type="match status" value="1"/>
</dbReference>
<dbReference type="PANTHER" id="PTHR10856">
    <property type="entry name" value="CORONIN"/>
    <property type="match status" value="1"/>
</dbReference>
<evidence type="ECO:0000256" key="3">
    <source>
        <dbReference type="ARBA" id="ARBA00022737"/>
    </source>
</evidence>
<evidence type="ECO:0000256" key="1">
    <source>
        <dbReference type="ARBA" id="ARBA00009482"/>
    </source>
</evidence>
<dbReference type="GO" id="GO:0007015">
    <property type="term" value="P:actin filament organization"/>
    <property type="evidence" value="ECO:0007669"/>
    <property type="project" value="TreeGrafter"/>
</dbReference>
<dbReference type="Gene3D" id="2.130.10.10">
    <property type="entry name" value="YVTN repeat-like/Quinoprotein amine dehydrogenase"/>
    <property type="match status" value="1"/>
</dbReference>
<evidence type="ECO:0000256" key="6">
    <source>
        <dbReference type="PROSITE-ProRule" id="PRU00221"/>
    </source>
</evidence>
<dbReference type="InterPro" id="IPR015505">
    <property type="entry name" value="Coronin"/>
</dbReference>
<keyword evidence="2 6" id="KW-0853">WD repeat</keyword>
<reference evidence="10" key="1">
    <citation type="submission" date="2021-01" db="EMBL/GenBank/DDBJ databases">
        <authorList>
            <person name="Corre E."/>
            <person name="Pelletier E."/>
            <person name="Niang G."/>
            <person name="Scheremetjew M."/>
            <person name="Finn R."/>
            <person name="Kale V."/>
            <person name="Holt S."/>
            <person name="Cochrane G."/>
            <person name="Meng A."/>
            <person name="Brown T."/>
            <person name="Cohen L."/>
        </authorList>
    </citation>
    <scope>NUCLEOTIDE SEQUENCE</scope>
    <source>
        <strain evidence="10">OF101</strain>
    </source>
</reference>
<accession>A0A7S1MCV5</accession>
<dbReference type="PROSITE" id="PS50082">
    <property type="entry name" value="WD_REPEATS_2"/>
    <property type="match status" value="2"/>
</dbReference>
<evidence type="ECO:0000256" key="7">
    <source>
        <dbReference type="RuleBase" id="RU280818"/>
    </source>
</evidence>
<evidence type="ECO:0000256" key="8">
    <source>
        <dbReference type="SAM" id="Coils"/>
    </source>
</evidence>
<feature type="repeat" description="WD" evidence="6">
    <location>
        <begin position="73"/>
        <end position="107"/>
    </location>
</feature>
<dbReference type="GO" id="GO:0051015">
    <property type="term" value="F:actin filament binding"/>
    <property type="evidence" value="ECO:0007669"/>
    <property type="project" value="TreeGrafter"/>
</dbReference>
<feature type="repeat" description="WD" evidence="6">
    <location>
        <begin position="123"/>
        <end position="165"/>
    </location>
</feature>
<dbReference type="SUPFAM" id="SSF50978">
    <property type="entry name" value="WD40 repeat-like"/>
    <property type="match status" value="1"/>
</dbReference>
<feature type="domain" description="DUF1899" evidence="9">
    <location>
        <begin position="2"/>
        <end position="64"/>
    </location>
</feature>
<sequence>MKVVRDSKFRHVFGEPMKQKYEDLRLSTKATESTGIRGNSKFFAFPWESGGGGTLAVVPVSRYGRLPRDLPLVTGHTGPILDFEFNPFDDNMLVSASEDTTVKVWSLPDEGIKQHMREPLASLEGHGKKVSFCTHNPIANGILATTSFDLTCRIWNLSEQEEIFQLPIPDQVLSLKWNYTGSLLAATCKDKKMRIIDPRAKAIVHDVKIHEGAKASKVEWLGGPSGMDECNKLVTTGFSQQAERQIGIWDMRKFSTSADAEAEPLDMILLDQGTGALYPFFDPGTQMLYIAGKGDANVRYFEVVPEEPYLHFISDFRTTTPQKGFDFFPKRCVDTTSHEIMKGLKLESSAVVPISFRVPRKSEAFQDDIFPDCPAGVPTMAADEWASSTEARPPILRSMQPGAEASTAARTSVSSAGVVSVKDLKKQLGEAQARIQALEKENEVLKAEMAQLKGS</sequence>
<dbReference type="InterPro" id="IPR015048">
    <property type="entry name" value="DUF1899"/>
</dbReference>
<evidence type="ECO:0000256" key="4">
    <source>
        <dbReference type="ARBA" id="ARBA00023054"/>
    </source>
</evidence>
<dbReference type="InterPro" id="IPR001680">
    <property type="entry name" value="WD40_rpt"/>
</dbReference>
<dbReference type="Pfam" id="PF16300">
    <property type="entry name" value="WD40_4"/>
    <property type="match status" value="1"/>
</dbReference>
<dbReference type="AlphaFoldDB" id="A0A7S1MCV5"/>
<name>A0A7S1MCV5_ALECA</name>
<dbReference type="Pfam" id="PF00400">
    <property type="entry name" value="WD40"/>
    <property type="match status" value="2"/>
</dbReference>
<keyword evidence="5" id="KW-0009">Actin-binding</keyword>
<dbReference type="EMBL" id="HBGE01034364">
    <property type="protein sequence ID" value="CAD9128253.1"/>
    <property type="molecule type" value="Transcribed_RNA"/>
</dbReference>
<keyword evidence="3 7" id="KW-0677">Repeat</keyword>
<evidence type="ECO:0000259" key="9">
    <source>
        <dbReference type="SMART" id="SM01166"/>
    </source>
</evidence>
<dbReference type="SMART" id="SM01167">
    <property type="entry name" value="DUF1900"/>
    <property type="match status" value="1"/>
</dbReference>
<feature type="coiled-coil region" evidence="8">
    <location>
        <begin position="421"/>
        <end position="455"/>
    </location>
</feature>
<organism evidence="10">
    <name type="scientific">Alexandrium catenella</name>
    <name type="common">Red tide dinoflagellate</name>
    <name type="synonym">Gonyaulax catenella</name>
    <dbReference type="NCBI Taxonomy" id="2925"/>
    <lineage>
        <taxon>Eukaryota</taxon>
        <taxon>Sar</taxon>
        <taxon>Alveolata</taxon>
        <taxon>Dinophyceae</taxon>
        <taxon>Gonyaulacales</taxon>
        <taxon>Pyrocystaceae</taxon>
        <taxon>Alexandrium</taxon>
    </lineage>
</organism>
<dbReference type="PANTHER" id="PTHR10856:SF0">
    <property type="entry name" value="CORONIN"/>
    <property type="match status" value="1"/>
</dbReference>
<dbReference type="Pfam" id="PF08953">
    <property type="entry name" value="DUF1899"/>
    <property type="match status" value="1"/>
</dbReference>
<dbReference type="SMART" id="SM00320">
    <property type="entry name" value="WD40"/>
    <property type="match status" value="3"/>
</dbReference>
<dbReference type="SMART" id="SM01166">
    <property type="entry name" value="DUF1899"/>
    <property type="match status" value="1"/>
</dbReference>
<evidence type="ECO:0000313" key="10">
    <source>
        <dbReference type="EMBL" id="CAD9128253.1"/>
    </source>
</evidence>
<comment type="similarity">
    <text evidence="1 7">Belongs to the WD repeat coronin family.</text>
</comment>
<dbReference type="InterPro" id="IPR024977">
    <property type="entry name" value="Apc4-like_WD40_dom"/>
</dbReference>
<dbReference type="InterPro" id="IPR015943">
    <property type="entry name" value="WD40/YVTN_repeat-like_dom_sf"/>
</dbReference>
<evidence type="ECO:0000256" key="5">
    <source>
        <dbReference type="ARBA" id="ARBA00023203"/>
    </source>
</evidence>
<dbReference type="InterPro" id="IPR036322">
    <property type="entry name" value="WD40_repeat_dom_sf"/>
</dbReference>
<dbReference type="Pfam" id="PF12894">
    <property type="entry name" value="ANAPC4_WD40"/>
    <property type="match status" value="1"/>
</dbReference>